<comment type="caution">
    <text evidence="2">The sequence shown here is derived from an EMBL/GenBank/DDBJ whole genome shotgun (WGS) entry which is preliminary data.</text>
</comment>
<dbReference type="AlphaFoldDB" id="A0A4Z2GF59"/>
<dbReference type="Proteomes" id="UP000314294">
    <property type="component" value="Unassembled WGS sequence"/>
</dbReference>
<accession>A0A4Z2GF59</accession>
<feature type="region of interest" description="Disordered" evidence="1">
    <location>
        <begin position="1"/>
        <end position="53"/>
    </location>
</feature>
<protein>
    <submittedName>
        <fullName evidence="2">Uncharacterized protein</fullName>
    </submittedName>
</protein>
<reference evidence="2 3" key="1">
    <citation type="submission" date="2019-03" db="EMBL/GenBank/DDBJ databases">
        <title>First draft genome of Liparis tanakae, snailfish: a comprehensive survey of snailfish specific genes.</title>
        <authorList>
            <person name="Kim W."/>
            <person name="Song I."/>
            <person name="Jeong J.-H."/>
            <person name="Kim D."/>
            <person name="Kim S."/>
            <person name="Ryu S."/>
            <person name="Song J.Y."/>
            <person name="Lee S.K."/>
        </authorList>
    </citation>
    <scope>NUCLEOTIDE SEQUENCE [LARGE SCALE GENOMIC DNA]</scope>
    <source>
        <tissue evidence="2">Muscle</tissue>
    </source>
</reference>
<dbReference type="EMBL" id="SRLO01000566">
    <property type="protein sequence ID" value="TNN51920.1"/>
    <property type="molecule type" value="Genomic_DNA"/>
</dbReference>
<sequence>MALILVPNREHPEYEGAECGGKVSPPVIPHRKGGALASHGGRETRGHSHGTRTHQQVLVMGAILGLKVTDEQ</sequence>
<name>A0A4Z2GF59_9TELE</name>
<proteinExistence type="predicted"/>
<evidence type="ECO:0000313" key="2">
    <source>
        <dbReference type="EMBL" id="TNN51920.1"/>
    </source>
</evidence>
<gene>
    <name evidence="2" type="ORF">EYF80_037891</name>
</gene>
<organism evidence="2 3">
    <name type="scientific">Liparis tanakae</name>
    <name type="common">Tanaka's snailfish</name>
    <dbReference type="NCBI Taxonomy" id="230148"/>
    <lineage>
        <taxon>Eukaryota</taxon>
        <taxon>Metazoa</taxon>
        <taxon>Chordata</taxon>
        <taxon>Craniata</taxon>
        <taxon>Vertebrata</taxon>
        <taxon>Euteleostomi</taxon>
        <taxon>Actinopterygii</taxon>
        <taxon>Neopterygii</taxon>
        <taxon>Teleostei</taxon>
        <taxon>Neoteleostei</taxon>
        <taxon>Acanthomorphata</taxon>
        <taxon>Eupercaria</taxon>
        <taxon>Perciformes</taxon>
        <taxon>Cottioidei</taxon>
        <taxon>Cottales</taxon>
        <taxon>Liparidae</taxon>
        <taxon>Liparis</taxon>
    </lineage>
</organism>
<evidence type="ECO:0000313" key="3">
    <source>
        <dbReference type="Proteomes" id="UP000314294"/>
    </source>
</evidence>
<evidence type="ECO:0000256" key="1">
    <source>
        <dbReference type="SAM" id="MobiDB-lite"/>
    </source>
</evidence>
<keyword evidence="3" id="KW-1185">Reference proteome</keyword>